<dbReference type="GeneID" id="93298684"/>
<evidence type="ECO:0000313" key="2">
    <source>
        <dbReference type="Proteomes" id="UP001242781"/>
    </source>
</evidence>
<accession>A0ABD7ZHU1</accession>
<dbReference type="AlphaFoldDB" id="A0ABD7ZHU1"/>
<organism evidence="1 2">
    <name type="scientific">Haemophilus parainfluenzae ATCC 33392</name>
    <dbReference type="NCBI Taxonomy" id="888828"/>
    <lineage>
        <taxon>Bacteria</taxon>
        <taxon>Pseudomonadati</taxon>
        <taxon>Pseudomonadota</taxon>
        <taxon>Gammaproteobacteria</taxon>
        <taxon>Pasteurellales</taxon>
        <taxon>Pasteurellaceae</taxon>
        <taxon>Haemophilus</taxon>
    </lineage>
</organism>
<dbReference type="PROSITE" id="PS51257">
    <property type="entry name" value="PROKAR_LIPOPROTEIN"/>
    <property type="match status" value="1"/>
</dbReference>
<evidence type="ECO:0000313" key="1">
    <source>
        <dbReference type="EMBL" id="WMS24532.1"/>
    </source>
</evidence>
<dbReference type="EMBL" id="CP133470">
    <property type="protein sequence ID" value="WMS24532.1"/>
    <property type="molecule type" value="Genomic_DNA"/>
</dbReference>
<proteinExistence type="predicted"/>
<sequence length="80" mass="9262">MSKKMKKNILIPLFTLLTSCTSDVNDPIVRFWNDGIRPSESKMSAIKECLDKAYKIYPNEKEGYDDRIGYVDSCMKEKGY</sequence>
<dbReference type="RefSeq" id="WP_005694971.1">
    <property type="nucleotide sequence ID" value="NZ_AFQS01000004.1"/>
</dbReference>
<dbReference type="Proteomes" id="UP001242781">
    <property type="component" value="Chromosome"/>
</dbReference>
<gene>
    <name evidence="1" type="ORF">RDV53_04070</name>
</gene>
<protein>
    <submittedName>
        <fullName evidence="1">ErpY protein</fullName>
    </submittedName>
</protein>
<reference evidence="1 2" key="1">
    <citation type="submission" date="2023-08" db="EMBL/GenBank/DDBJ databases">
        <title>Haemophilus_parainfluenzae_DSM 8978_complete_genome_hifiasm_Zymo_Research_D6332.</title>
        <authorList>
            <person name="Damerum A."/>
        </authorList>
    </citation>
    <scope>NUCLEOTIDE SEQUENCE [LARGE SCALE GENOMIC DNA]</scope>
    <source>
        <strain evidence="1 2">DSM 8978</strain>
    </source>
</reference>
<name>A0ABD7ZHU1_HAEPA</name>